<dbReference type="Proteomes" id="UP001164746">
    <property type="component" value="Chromosome 15"/>
</dbReference>
<dbReference type="PROSITE" id="PS51670">
    <property type="entry name" value="SHKT"/>
    <property type="match status" value="1"/>
</dbReference>
<dbReference type="Pfam" id="PF19236">
    <property type="entry name" value="ADAMTS_CR_3"/>
    <property type="match status" value="1"/>
</dbReference>
<dbReference type="SMART" id="SM00209">
    <property type="entry name" value="TSP1"/>
    <property type="match status" value="1"/>
</dbReference>
<organism evidence="6 7">
    <name type="scientific">Mya arenaria</name>
    <name type="common">Soft-shell clam</name>
    <dbReference type="NCBI Taxonomy" id="6604"/>
    <lineage>
        <taxon>Eukaryota</taxon>
        <taxon>Metazoa</taxon>
        <taxon>Spiralia</taxon>
        <taxon>Lophotrochozoa</taxon>
        <taxon>Mollusca</taxon>
        <taxon>Bivalvia</taxon>
        <taxon>Autobranchia</taxon>
        <taxon>Heteroconchia</taxon>
        <taxon>Euheterodonta</taxon>
        <taxon>Imparidentia</taxon>
        <taxon>Neoheterodontei</taxon>
        <taxon>Myida</taxon>
        <taxon>Myoidea</taxon>
        <taxon>Myidae</taxon>
        <taxon>Mya</taxon>
    </lineage>
</organism>
<evidence type="ECO:0000313" key="7">
    <source>
        <dbReference type="Proteomes" id="UP001164746"/>
    </source>
</evidence>
<name>A0ABY7G289_MYAAR</name>
<evidence type="ECO:0000259" key="5">
    <source>
        <dbReference type="PROSITE" id="PS51670"/>
    </source>
</evidence>
<dbReference type="Gene3D" id="3.40.1620.60">
    <property type="match status" value="1"/>
</dbReference>
<dbReference type="InterPro" id="IPR036383">
    <property type="entry name" value="TSP1_rpt_sf"/>
</dbReference>
<evidence type="ECO:0000256" key="4">
    <source>
        <dbReference type="PROSITE-ProRule" id="PRU01005"/>
    </source>
</evidence>
<dbReference type="Pfam" id="PF00090">
    <property type="entry name" value="TSP_1"/>
    <property type="match status" value="1"/>
</dbReference>
<gene>
    <name evidence="6" type="ORF">MAR_013121</name>
</gene>
<dbReference type="Gene3D" id="2.60.120.830">
    <property type="match status" value="1"/>
</dbReference>
<dbReference type="EMBL" id="CP111026">
    <property type="protein sequence ID" value="WAR27417.1"/>
    <property type="molecule type" value="Genomic_DNA"/>
</dbReference>
<keyword evidence="4" id="KW-1015">Disulfide bond</keyword>
<evidence type="ECO:0000256" key="3">
    <source>
        <dbReference type="ARBA" id="ARBA00023180"/>
    </source>
</evidence>
<keyword evidence="2" id="KW-0964">Secreted</keyword>
<accession>A0ABY7G289</accession>
<keyword evidence="3" id="KW-0325">Glycoprotein</keyword>
<feature type="domain" description="ShKT" evidence="5">
    <location>
        <begin position="505"/>
        <end position="539"/>
    </location>
</feature>
<evidence type="ECO:0000256" key="2">
    <source>
        <dbReference type="ARBA" id="ARBA00022525"/>
    </source>
</evidence>
<keyword evidence="7" id="KW-1185">Reference proteome</keyword>
<dbReference type="InterPro" id="IPR024079">
    <property type="entry name" value="MetalloPept_cat_dom_sf"/>
</dbReference>
<dbReference type="PANTHER" id="PTHR13723">
    <property type="entry name" value="ADAMTS A DISINTEGRIN AND METALLOPROTEASE WITH THROMBOSPONDIN MOTIFS PROTEASE"/>
    <property type="match status" value="1"/>
</dbReference>
<dbReference type="InterPro" id="IPR050439">
    <property type="entry name" value="ADAMTS_ADAMTS-like"/>
</dbReference>
<evidence type="ECO:0000256" key="1">
    <source>
        <dbReference type="ARBA" id="ARBA00004613"/>
    </source>
</evidence>
<dbReference type="Gene3D" id="3.40.390.10">
    <property type="entry name" value="Collagenase (Catalytic Domain)"/>
    <property type="match status" value="1"/>
</dbReference>
<dbReference type="InterPro" id="IPR000884">
    <property type="entry name" value="TSP1_rpt"/>
</dbReference>
<comment type="caution">
    <text evidence="4">Lacks conserved residue(s) required for the propagation of feature annotation.</text>
</comment>
<dbReference type="SUPFAM" id="SSF82895">
    <property type="entry name" value="TSP-1 type 1 repeat"/>
    <property type="match status" value="1"/>
</dbReference>
<dbReference type="PROSITE" id="PS50092">
    <property type="entry name" value="TSP1"/>
    <property type="match status" value="1"/>
</dbReference>
<dbReference type="Gene3D" id="2.20.100.10">
    <property type="entry name" value="Thrombospondin type-1 (TSP1) repeat"/>
    <property type="match status" value="1"/>
</dbReference>
<sequence length="601" mass="64664">MGMNHDVDNGCPAPNDGIMGSKVFGWSACSISETRALLNQSSSSCLNETNVNSATALNLVEAWPGMIFTDDEICEFKFGKGYRYRKFPYGSFSECTLYSCVNMNTSSPLYGVMYNEAVPTDGRYCGPQQVCSSQVVNGAYQCIFWNETGLDLGLITEVAGNWSSYEDMTSCSRTCGTGVQYRQRKCNNPTPRNTMWCDGNEYHAELCNTHPCSDDPSDDVELRKARAGESCSHMRAAEIYEEINLVSTNFLDTGDRFNNYEWGQCEVKCGTAEGVTVGGFQRFGLMPDGTQCDLPEMTSFIETNNLPGGSGRTGRCVQGYCQMFGCDNSTNDVVFDRCGVCNGDNSTCQFIEGVYTVNVTKELRTLDGTGIITGSSDFRDNPKNYAGAYWYSFFPAAYLYAEGPTDTPVVIKLHNRGSNPNAGKSCNATCNKYCNNGQNLATDACQCDCQGNTYGSVCNCRYPFTGRDCQDCKVTSCQNGGTFNATGCRCTCPVGFGGLDCSGMCADTSASCATDAAAGKCESNNENMEKNCYPSCGLCASATTSASTTAAATQDSTTSDNGLGSTVDSGHGGGVGTNVVDKDLYATLLVCYSALIFSFNW</sequence>
<dbReference type="SUPFAM" id="SSF55486">
    <property type="entry name" value="Metalloproteases ('zincins'), catalytic domain"/>
    <property type="match status" value="1"/>
</dbReference>
<dbReference type="PANTHER" id="PTHR13723:SF281">
    <property type="entry name" value="PAPILIN"/>
    <property type="match status" value="1"/>
</dbReference>
<dbReference type="InterPro" id="IPR045371">
    <property type="entry name" value="ADAMTS_CR_3"/>
</dbReference>
<protein>
    <submittedName>
        <fullName evidence="6">ATS18-like protein</fullName>
    </submittedName>
</protein>
<reference evidence="6" key="1">
    <citation type="submission" date="2022-11" db="EMBL/GenBank/DDBJ databases">
        <title>Centuries of genome instability and evolution in soft-shell clam transmissible cancer (bioRxiv).</title>
        <authorList>
            <person name="Hart S.F.M."/>
            <person name="Yonemitsu M.A."/>
            <person name="Giersch R.M."/>
            <person name="Beal B.F."/>
            <person name="Arriagada G."/>
            <person name="Davis B.W."/>
            <person name="Ostrander E.A."/>
            <person name="Goff S.P."/>
            <person name="Metzger M.J."/>
        </authorList>
    </citation>
    <scope>NUCLEOTIDE SEQUENCE</scope>
    <source>
        <strain evidence="6">MELC-2E11</strain>
        <tissue evidence="6">Siphon/mantle</tissue>
    </source>
</reference>
<comment type="subcellular location">
    <subcellularLocation>
        <location evidence="1">Secreted</location>
    </subcellularLocation>
</comment>
<proteinExistence type="predicted"/>
<dbReference type="InterPro" id="IPR003582">
    <property type="entry name" value="ShKT_dom"/>
</dbReference>
<feature type="disulfide bond" evidence="4">
    <location>
        <begin position="505"/>
        <end position="539"/>
    </location>
</feature>
<evidence type="ECO:0000313" key="6">
    <source>
        <dbReference type="EMBL" id="WAR27417.1"/>
    </source>
</evidence>